<comment type="caution">
    <text evidence="2">The sequence shown here is derived from an EMBL/GenBank/DDBJ whole genome shotgun (WGS) entry which is preliminary data.</text>
</comment>
<proteinExistence type="predicted"/>
<dbReference type="Pfam" id="PF04577">
    <property type="entry name" value="Glyco_transf_61"/>
    <property type="match status" value="1"/>
</dbReference>
<gene>
    <name evidence="2" type="ORF">ELS17_01615</name>
</gene>
<accession>A0A482Y1L1</accession>
<name>A0A482Y1L1_9EURY</name>
<reference evidence="2 3" key="1">
    <citation type="submission" date="2019-02" db="EMBL/GenBank/DDBJ databases">
        <title>Genome analysis provides insights into bioremediation potentialities and Haloocin production by Natrinema altunense strain 4.1R isolated from Chott Douz in Tunisian desert.</title>
        <authorList>
            <person name="Najjari A."/>
            <person name="Youssef N."/>
            <person name="Ben Dhia O."/>
            <person name="Ferjani R."/>
            <person name="El Hidri D."/>
            <person name="Ouzari H.I."/>
            <person name="Cherif A."/>
        </authorList>
    </citation>
    <scope>NUCLEOTIDE SEQUENCE [LARGE SCALE GENOMIC DNA]</scope>
    <source>
        <strain evidence="2 3">4.1R</strain>
    </source>
</reference>
<dbReference type="OrthoDB" id="140964at2157"/>
<dbReference type="GO" id="GO:0016757">
    <property type="term" value="F:glycosyltransferase activity"/>
    <property type="evidence" value="ECO:0007669"/>
    <property type="project" value="InterPro"/>
</dbReference>
<protein>
    <submittedName>
        <fullName evidence="2">Glycosyltransferase family 61 protein</fullName>
    </submittedName>
</protein>
<dbReference type="InterPro" id="IPR049625">
    <property type="entry name" value="Glyco_transf_61_cat"/>
</dbReference>
<keyword evidence="2" id="KW-0808">Transferase</keyword>
<evidence type="ECO:0000313" key="3">
    <source>
        <dbReference type="Proteomes" id="UP000292704"/>
    </source>
</evidence>
<dbReference type="AlphaFoldDB" id="A0A482Y1L1"/>
<organism evidence="2 3">
    <name type="scientific">Natrinema altunense</name>
    <dbReference type="NCBI Taxonomy" id="222984"/>
    <lineage>
        <taxon>Archaea</taxon>
        <taxon>Methanobacteriati</taxon>
        <taxon>Methanobacteriota</taxon>
        <taxon>Stenosarchaea group</taxon>
        <taxon>Halobacteria</taxon>
        <taxon>Halobacteriales</taxon>
        <taxon>Natrialbaceae</taxon>
        <taxon>Natrinema</taxon>
    </lineage>
</organism>
<dbReference type="EMBL" id="SHMR01000001">
    <property type="protein sequence ID" value="RZH68194.1"/>
    <property type="molecule type" value="Genomic_DNA"/>
</dbReference>
<evidence type="ECO:0000313" key="2">
    <source>
        <dbReference type="EMBL" id="RZH68194.1"/>
    </source>
</evidence>
<dbReference type="Proteomes" id="UP000292704">
    <property type="component" value="Unassembled WGS sequence"/>
</dbReference>
<dbReference type="RefSeq" id="WP_130169259.1">
    <property type="nucleotide sequence ID" value="NZ_SHMR01000001.1"/>
</dbReference>
<sequence>MNLLRRAFRKYRMSGIAPVISEAQTLIYRDRILSDLFVERWFDRLETDGRLLTRPALRDRAEWTVDPTPPNSDVVQKGSLRIGEPFANKETKALSAPLVAPFPNGRLLGPVGLGTTENGTLIADTIARPENTTRRLPIGIGTLAAENGVRRTRSALFGSGPEPTRRIERASAILPLWNNYYHWTVECLPRLRSLEQYAAETGTRPTVFIPSDTSGWMREWLSILGWEADVEPLSNEVIEAEQLLVTSHPEPIPADCTWLRDRGLEAIDRDDDGSSPRRIFISRADATRRRVSNRARLDPLLEEFGFESYVLGELTVAEQIELFSKAEIVLSPHGAGLTNVIFGTDLSVVELFGPKKNTTFYRLADLCGHEYRSLECSSDGLDIDVDLNVLRTVLADLTD</sequence>
<evidence type="ECO:0000259" key="1">
    <source>
        <dbReference type="Pfam" id="PF04577"/>
    </source>
</evidence>
<feature type="domain" description="Glycosyltransferase 61 catalytic" evidence="1">
    <location>
        <begin position="180"/>
        <end position="343"/>
    </location>
</feature>